<dbReference type="RefSeq" id="XP_067713001.1">
    <property type="nucleotide sequence ID" value="XM_067856900.1"/>
</dbReference>
<protein>
    <submittedName>
        <fullName evidence="2">Enoyl-CoA hydratase</fullName>
    </submittedName>
</protein>
<evidence type="ECO:0000256" key="1">
    <source>
        <dbReference type="SAM" id="MobiDB-lite"/>
    </source>
</evidence>
<keyword evidence="3" id="KW-1185">Reference proteome</keyword>
<sequence length="259" mass="28184">MGGIHVFVAEDAVDGEELPRKRGLDGVKVLGQPPQQPRRASGGVSPQHQLARLLQPPVVLPPSAAEAAPVNVHLAHRVDVGGLHVLHVRELGRPGEEGVLRIARRVLLRNVEGVEAEEAGFHVVGRVELLEAHRREYLAEFAHGPRQRVQRPSGDALPAREEVVRLHVCRRPRLALLQQLLRQVGDLLHEVALEPIGLADQVGHLDLGVEQLALLEVVEFGAQLLRVGDDCRQRCHHLGLVGAIALDQLEQALGNIAVA</sequence>
<gene>
    <name evidence="2" type="ORF">BcabD6B2_03650</name>
</gene>
<dbReference type="EMBL" id="BPLF01000001">
    <property type="protein sequence ID" value="GIX60930.1"/>
    <property type="molecule type" value="Genomic_DNA"/>
</dbReference>
<evidence type="ECO:0000313" key="3">
    <source>
        <dbReference type="Proteomes" id="UP001497744"/>
    </source>
</evidence>
<dbReference type="AlphaFoldDB" id="A0AAV4LNB7"/>
<comment type="caution">
    <text evidence="2">The sequence shown here is derived from an EMBL/GenBank/DDBJ whole genome shotgun (WGS) entry which is preliminary data.</text>
</comment>
<feature type="region of interest" description="Disordered" evidence="1">
    <location>
        <begin position="24"/>
        <end position="47"/>
    </location>
</feature>
<reference evidence="2 3" key="1">
    <citation type="submission" date="2021-06" db="EMBL/GenBank/DDBJ databases">
        <title>Genome sequence of Babesia caballi.</title>
        <authorList>
            <person name="Yamagishi J."/>
            <person name="Kidaka T."/>
            <person name="Ochi A."/>
        </authorList>
    </citation>
    <scope>NUCLEOTIDE SEQUENCE [LARGE SCALE GENOMIC DNA]</scope>
    <source>
        <strain evidence="2">USDA-D6B2</strain>
    </source>
</reference>
<name>A0AAV4LNB7_BABCB</name>
<dbReference type="GeneID" id="94192413"/>
<organism evidence="2 3">
    <name type="scientific">Babesia caballi</name>
    <dbReference type="NCBI Taxonomy" id="5871"/>
    <lineage>
        <taxon>Eukaryota</taxon>
        <taxon>Sar</taxon>
        <taxon>Alveolata</taxon>
        <taxon>Apicomplexa</taxon>
        <taxon>Aconoidasida</taxon>
        <taxon>Piroplasmida</taxon>
        <taxon>Babesiidae</taxon>
        <taxon>Babesia</taxon>
    </lineage>
</organism>
<proteinExistence type="predicted"/>
<accession>A0AAV4LNB7</accession>
<dbReference type="Proteomes" id="UP001497744">
    <property type="component" value="Unassembled WGS sequence"/>
</dbReference>
<evidence type="ECO:0000313" key="2">
    <source>
        <dbReference type="EMBL" id="GIX60930.1"/>
    </source>
</evidence>